<keyword evidence="6 7" id="KW-0472">Membrane</keyword>
<dbReference type="SUPFAM" id="SSF161098">
    <property type="entry name" value="MetI-like"/>
    <property type="match status" value="1"/>
</dbReference>
<accession>A0A919FP89</accession>
<sequence>MEWLLHAGDDPVHKFLLMLIAIALFIVVMALILFIVDRRRNPSKWFVAAGFVGPALLLLALGLLYPAFGTIVNSFQFRTSNEFIGFDNYIRAFTEPAFLLVLGNTALWVLVAPLLATFFGLVYAVVVDHSRFEKFAKALVFLPMAISMVGASIIWRFVYEYKPDQPGIEQTGLLNQLIVWLGGEPVQFLLERPLNTFLLMVVLIWIQTGFSMTLLSASIRAIPTDIVEAARLDGLSGFGMFWRITIPSIRPALVVVLTTIAMTTLKVFDIVRTMTAGRYGTSVVANEFYEQSFRQNNAGLGAALAVLLFVIVIPVIIYNVRQMRLAEEVR</sequence>
<dbReference type="InterPro" id="IPR000515">
    <property type="entry name" value="MetI-like"/>
</dbReference>
<feature type="transmembrane region" description="Helical" evidence="7">
    <location>
        <begin position="197"/>
        <end position="219"/>
    </location>
</feature>
<evidence type="ECO:0000313" key="10">
    <source>
        <dbReference type="Proteomes" id="UP000627369"/>
    </source>
</evidence>
<evidence type="ECO:0000256" key="2">
    <source>
        <dbReference type="ARBA" id="ARBA00022448"/>
    </source>
</evidence>
<feature type="transmembrane region" description="Helical" evidence="7">
    <location>
        <begin position="15"/>
        <end position="36"/>
    </location>
</feature>
<evidence type="ECO:0000256" key="4">
    <source>
        <dbReference type="ARBA" id="ARBA00022692"/>
    </source>
</evidence>
<dbReference type="RefSeq" id="WP_373301622.1">
    <property type="nucleotide sequence ID" value="NZ_BNAS01000002.1"/>
</dbReference>
<protein>
    <submittedName>
        <fullName evidence="9">Alpha-glucoside ABC transporter permease</fullName>
    </submittedName>
</protein>
<dbReference type="InterPro" id="IPR051393">
    <property type="entry name" value="ABC_transporter_permease"/>
</dbReference>
<comment type="subcellular location">
    <subcellularLocation>
        <location evidence="1 7">Cell membrane</location>
        <topology evidence="1 7">Multi-pass membrane protein</topology>
    </subcellularLocation>
</comment>
<evidence type="ECO:0000259" key="8">
    <source>
        <dbReference type="PROSITE" id="PS50928"/>
    </source>
</evidence>
<keyword evidence="3" id="KW-1003">Cell membrane</keyword>
<dbReference type="PANTHER" id="PTHR30193:SF18">
    <property type="entry name" value="OSMOPROTECTIVE COMPOUNDS UPTAKE PERMEASE PROTEIN GGTC"/>
    <property type="match status" value="1"/>
</dbReference>
<keyword evidence="10" id="KW-1185">Reference proteome</keyword>
<keyword evidence="4 7" id="KW-0812">Transmembrane</keyword>
<dbReference type="CDD" id="cd06261">
    <property type="entry name" value="TM_PBP2"/>
    <property type="match status" value="1"/>
</dbReference>
<proteinExistence type="inferred from homology"/>
<dbReference type="InterPro" id="IPR035906">
    <property type="entry name" value="MetI-like_sf"/>
</dbReference>
<reference evidence="9" key="1">
    <citation type="journal article" date="2014" name="Int. J. Syst. Evol. Microbiol.">
        <title>Complete genome sequence of Corynebacterium casei LMG S-19264T (=DSM 44701T), isolated from a smear-ripened cheese.</title>
        <authorList>
            <consortium name="US DOE Joint Genome Institute (JGI-PGF)"/>
            <person name="Walter F."/>
            <person name="Albersmeier A."/>
            <person name="Kalinowski J."/>
            <person name="Ruckert C."/>
        </authorList>
    </citation>
    <scope>NUCLEOTIDE SEQUENCE</scope>
    <source>
        <strain evidence="9">CGMCC 4.7398</strain>
    </source>
</reference>
<feature type="transmembrane region" description="Helical" evidence="7">
    <location>
        <begin position="138"/>
        <end position="158"/>
    </location>
</feature>
<feature type="transmembrane region" description="Helical" evidence="7">
    <location>
        <begin position="298"/>
        <end position="320"/>
    </location>
</feature>
<organism evidence="9 10">
    <name type="scientific">Promicromonospora soli</name>
    <dbReference type="NCBI Taxonomy" id="2035533"/>
    <lineage>
        <taxon>Bacteria</taxon>
        <taxon>Bacillati</taxon>
        <taxon>Actinomycetota</taxon>
        <taxon>Actinomycetes</taxon>
        <taxon>Micrococcales</taxon>
        <taxon>Promicromonosporaceae</taxon>
        <taxon>Promicromonospora</taxon>
    </lineage>
</organism>
<dbReference type="Gene3D" id="1.10.3720.10">
    <property type="entry name" value="MetI-like"/>
    <property type="match status" value="1"/>
</dbReference>
<name>A0A919FP89_9MICO</name>
<keyword evidence="2 7" id="KW-0813">Transport</keyword>
<feature type="transmembrane region" description="Helical" evidence="7">
    <location>
        <begin position="240"/>
        <end position="262"/>
    </location>
</feature>
<dbReference type="PANTHER" id="PTHR30193">
    <property type="entry name" value="ABC TRANSPORTER PERMEASE PROTEIN"/>
    <property type="match status" value="1"/>
</dbReference>
<evidence type="ECO:0000256" key="5">
    <source>
        <dbReference type="ARBA" id="ARBA00022989"/>
    </source>
</evidence>
<comment type="similarity">
    <text evidence="7">Belongs to the binding-protein-dependent transport system permease family.</text>
</comment>
<evidence type="ECO:0000256" key="1">
    <source>
        <dbReference type="ARBA" id="ARBA00004651"/>
    </source>
</evidence>
<feature type="domain" description="ABC transmembrane type-1" evidence="8">
    <location>
        <begin position="102"/>
        <end position="319"/>
    </location>
</feature>
<dbReference type="PROSITE" id="PS50928">
    <property type="entry name" value="ABC_TM1"/>
    <property type="match status" value="1"/>
</dbReference>
<keyword evidence="5 7" id="KW-1133">Transmembrane helix</keyword>
<dbReference type="Proteomes" id="UP000627369">
    <property type="component" value="Unassembled WGS sequence"/>
</dbReference>
<comment type="caution">
    <text evidence="9">The sequence shown here is derived from an EMBL/GenBank/DDBJ whole genome shotgun (WGS) entry which is preliminary data.</text>
</comment>
<dbReference type="EMBL" id="BNAS01000002">
    <property type="protein sequence ID" value="GHH69920.1"/>
    <property type="molecule type" value="Genomic_DNA"/>
</dbReference>
<evidence type="ECO:0000256" key="7">
    <source>
        <dbReference type="RuleBase" id="RU363032"/>
    </source>
</evidence>
<feature type="transmembrane region" description="Helical" evidence="7">
    <location>
        <begin position="106"/>
        <end position="126"/>
    </location>
</feature>
<reference evidence="9" key="2">
    <citation type="submission" date="2020-09" db="EMBL/GenBank/DDBJ databases">
        <authorList>
            <person name="Sun Q."/>
            <person name="Zhou Y."/>
        </authorList>
    </citation>
    <scope>NUCLEOTIDE SEQUENCE</scope>
    <source>
        <strain evidence="9">CGMCC 4.7398</strain>
    </source>
</reference>
<evidence type="ECO:0000313" key="9">
    <source>
        <dbReference type="EMBL" id="GHH69920.1"/>
    </source>
</evidence>
<gene>
    <name evidence="9" type="primary">aglF</name>
    <name evidence="9" type="ORF">GCM10017772_15700</name>
</gene>
<dbReference type="GO" id="GO:0055085">
    <property type="term" value="P:transmembrane transport"/>
    <property type="evidence" value="ECO:0007669"/>
    <property type="project" value="InterPro"/>
</dbReference>
<dbReference type="AlphaFoldDB" id="A0A919FP89"/>
<evidence type="ECO:0000256" key="6">
    <source>
        <dbReference type="ARBA" id="ARBA00023136"/>
    </source>
</evidence>
<dbReference type="Pfam" id="PF00528">
    <property type="entry name" value="BPD_transp_1"/>
    <property type="match status" value="1"/>
</dbReference>
<feature type="transmembrane region" description="Helical" evidence="7">
    <location>
        <begin position="45"/>
        <end position="68"/>
    </location>
</feature>
<evidence type="ECO:0000256" key="3">
    <source>
        <dbReference type="ARBA" id="ARBA00022475"/>
    </source>
</evidence>
<dbReference type="GO" id="GO:0005886">
    <property type="term" value="C:plasma membrane"/>
    <property type="evidence" value="ECO:0007669"/>
    <property type="project" value="UniProtKB-SubCell"/>
</dbReference>